<dbReference type="GO" id="GO:0046872">
    <property type="term" value="F:metal ion binding"/>
    <property type="evidence" value="ECO:0007669"/>
    <property type="project" value="UniProtKB-KW"/>
</dbReference>
<evidence type="ECO:0000259" key="8">
    <source>
        <dbReference type="Pfam" id="PF20628"/>
    </source>
</evidence>
<reference evidence="9" key="2">
    <citation type="submission" date="2024-02" db="EMBL/GenBank/DDBJ databases">
        <authorList>
            <consortium name="Clinical and Environmental Microbiology Branch: Whole genome sequencing antimicrobial resistance pathogens in the healthcare setting"/>
        </authorList>
    </citation>
    <scope>NUCLEOTIDE SEQUENCE</scope>
    <source>
        <strain evidence="9">2021GO-0154</strain>
    </source>
</reference>
<organism evidence="10 11">
    <name type="scientific">Providencia stuartii</name>
    <dbReference type="NCBI Taxonomy" id="588"/>
    <lineage>
        <taxon>Bacteria</taxon>
        <taxon>Pseudomonadati</taxon>
        <taxon>Pseudomonadota</taxon>
        <taxon>Gammaproteobacteria</taxon>
        <taxon>Enterobacterales</taxon>
        <taxon>Morganellaceae</taxon>
        <taxon>Providencia</taxon>
    </lineage>
</organism>
<keyword evidence="4" id="KW-0560">Oxidoreductase</keyword>
<dbReference type="Proteomes" id="UP000179588">
    <property type="component" value="Unassembled WGS sequence"/>
</dbReference>
<dbReference type="Pfam" id="PF20628">
    <property type="entry name" value="Dyp_perox_C"/>
    <property type="match status" value="1"/>
</dbReference>
<dbReference type="InterPro" id="IPR011008">
    <property type="entry name" value="Dimeric_a/b-barrel"/>
</dbReference>
<evidence type="ECO:0000313" key="10">
    <source>
        <dbReference type="EMBL" id="OHT22457.1"/>
    </source>
</evidence>
<dbReference type="Pfam" id="PF04261">
    <property type="entry name" value="Dyp_perox_N"/>
    <property type="match status" value="1"/>
</dbReference>
<dbReference type="PANTHER" id="PTHR30521">
    <property type="entry name" value="DEFERROCHELATASE/PEROXIDASE"/>
    <property type="match status" value="1"/>
</dbReference>
<evidence type="ECO:0000256" key="2">
    <source>
        <dbReference type="ARBA" id="ARBA00022559"/>
    </source>
</evidence>
<evidence type="ECO:0000256" key="1">
    <source>
        <dbReference type="ARBA" id="ARBA00001970"/>
    </source>
</evidence>
<feature type="domain" description="Dyp-type peroxidase N-terminal" evidence="7">
    <location>
        <begin position="5"/>
        <end position="131"/>
    </location>
</feature>
<gene>
    <name evidence="10" type="ORF">A3Q29_11730</name>
    <name evidence="9" type="ORF">RG298_003514</name>
</gene>
<keyword evidence="11" id="KW-1185">Reference proteome</keyword>
<accession>A0A1S1HK90</accession>
<evidence type="ECO:0000256" key="3">
    <source>
        <dbReference type="ARBA" id="ARBA00022723"/>
    </source>
</evidence>
<dbReference type="GO" id="GO:0004601">
    <property type="term" value="F:peroxidase activity"/>
    <property type="evidence" value="ECO:0007669"/>
    <property type="project" value="UniProtKB-KW"/>
</dbReference>
<dbReference type="GO" id="GO:0005829">
    <property type="term" value="C:cytosol"/>
    <property type="evidence" value="ECO:0007669"/>
    <property type="project" value="TreeGrafter"/>
</dbReference>
<name>A0A1S1HK90_PROST</name>
<dbReference type="PANTHER" id="PTHR30521:SF0">
    <property type="entry name" value="DYP-TYPE PEROXIDASE FAMILY PROTEIN"/>
    <property type="match status" value="1"/>
</dbReference>
<dbReference type="InterPro" id="IPR048328">
    <property type="entry name" value="Dyp_perox_C"/>
</dbReference>
<dbReference type="PROSITE" id="PS51404">
    <property type="entry name" value="DYP_PEROXIDASE"/>
    <property type="match status" value="1"/>
</dbReference>
<evidence type="ECO:0000256" key="4">
    <source>
        <dbReference type="ARBA" id="ARBA00023002"/>
    </source>
</evidence>
<protein>
    <submittedName>
        <fullName evidence="9 10">Peroxidase</fullName>
    </submittedName>
</protein>
<dbReference type="AlphaFoldDB" id="A0A1S1HK90"/>
<keyword evidence="2 10" id="KW-0575">Peroxidase</keyword>
<evidence type="ECO:0000256" key="5">
    <source>
        <dbReference type="ARBA" id="ARBA00023004"/>
    </source>
</evidence>
<comment type="similarity">
    <text evidence="6">Belongs to the DyP-type peroxidase family.</text>
</comment>
<dbReference type="EMBL" id="ABMABF030000013">
    <property type="protein sequence ID" value="EMJ5135751.1"/>
    <property type="molecule type" value="Genomic_DNA"/>
</dbReference>
<dbReference type="RefSeq" id="WP_070930076.1">
    <property type="nucleotide sequence ID" value="NZ_CANMXG010000003.1"/>
</dbReference>
<comment type="cofactor">
    <cofactor evidence="1">
        <name>heme b</name>
        <dbReference type="ChEBI" id="CHEBI:60344"/>
    </cofactor>
</comment>
<dbReference type="InterPro" id="IPR006314">
    <property type="entry name" value="Dyp_peroxidase"/>
</dbReference>
<comment type="caution">
    <text evidence="10">The sequence shown here is derived from an EMBL/GenBank/DDBJ whole genome shotgun (WGS) entry which is preliminary data.</text>
</comment>
<evidence type="ECO:0000256" key="6">
    <source>
        <dbReference type="ARBA" id="ARBA00025737"/>
    </source>
</evidence>
<dbReference type="EMBL" id="LVIE01000234">
    <property type="protein sequence ID" value="OHT22457.1"/>
    <property type="molecule type" value="Genomic_DNA"/>
</dbReference>
<keyword evidence="3" id="KW-0479">Metal-binding</keyword>
<dbReference type="GO" id="GO:0020037">
    <property type="term" value="F:heme binding"/>
    <property type="evidence" value="ECO:0007669"/>
    <property type="project" value="InterPro"/>
</dbReference>
<proteinExistence type="inferred from homology"/>
<reference evidence="10 11" key="1">
    <citation type="submission" date="2016-03" db="EMBL/GenBank/DDBJ databases">
        <title>Genome sequence of Providencia stuartii strain, isolated from the salivary glands of larval Lucilia sericata.</title>
        <authorList>
            <person name="Yuan Y."/>
            <person name="Zhang Y."/>
            <person name="Fu S."/>
            <person name="Crippen T.L."/>
            <person name="Visi D."/>
            <person name="Benbow M.E."/>
            <person name="Allen M."/>
            <person name="Tomberlin J.K."/>
            <person name="Sze S.-H."/>
            <person name="Tarone A.M."/>
        </authorList>
    </citation>
    <scope>NUCLEOTIDE SEQUENCE [LARGE SCALE GENOMIC DNA]</scope>
    <source>
        <strain evidence="10 11">Crippen</strain>
    </source>
</reference>
<keyword evidence="5" id="KW-0408">Iron</keyword>
<dbReference type="SUPFAM" id="SSF54909">
    <property type="entry name" value="Dimeric alpha+beta barrel"/>
    <property type="match status" value="1"/>
</dbReference>
<evidence type="ECO:0000313" key="9">
    <source>
        <dbReference type="EMBL" id="EMJ5135751.1"/>
    </source>
</evidence>
<evidence type="ECO:0000313" key="11">
    <source>
        <dbReference type="Proteomes" id="UP000179588"/>
    </source>
</evidence>
<dbReference type="InterPro" id="IPR048327">
    <property type="entry name" value="Dyp_perox_N"/>
</dbReference>
<evidence type="ECO:0000259" key="7">
    <source>
        <dbReference type="Pfam" id="PF04261"/>
    </source>
</evidence>
<dbReference type="GeneID" id="92278534"/>
<sequence>MSHSQSGILKDHSRFGIFIEAMVQGTLDEIKLGCQHFVDALTQLQEQYPADRLGAVVAFGSDIWKQLSSSESAPELKPFRQLGKGLAPATQRDLFIHIQSQRHDINFSLAQAALKAFGSAIKVEEETHGFRWVEERDLSGFIDGSENPQGEEIAEVALIADGIDMGGSYILVQRYEHSLKKWERFSEHEQEKMIGRTKKDSVELDESARNVTSHVSRVVVEEDGEELSIMRHSLPYGTASGKHGLFFVAYCARLHNIEQQLLSMFGEKDGKYDDLLRMTKAVSGSYYFAPSIDRLLAL</sequence>
<dbReference type="OrthoDB" id="3251355at2"/>
<dbReference type="NCBIfam" id="TIGR01413">
    <property type="entry name" value="Dyp_perox_fam"/>
    <property type="match status" value="1"/>
</dbReference>
<feature type="domain" description="Dyp-type peroxidase C-terminal" evidence="8">
    <location>
        <begin position="134"/>
        <end position="293"/>
    </location>
</feature>